<dbReference type="PANTHER" id="PTHR40265">
    <property type="entry name" value="BLL2707 PROTEIN"/>
    <property type="match status" value="1"/>
</dbReference>
<dbReference type="InterPro" id="IPR037523">
    <property type="entry name" value="VOC_core"/>
</dbReference>
<reference evidence="2 3" key="1">
    <citation type="submission" date="2017-11" db="EMBL/GenBank/DDBJ databases">
        <title>Draft genome sequence of Rhizobiales bacterium SY3-13.</title>
        <authorList>
            <person name="Sun C."/>
        </authorList>
    </citation>
    <scope>NUCLEOTIDE SEQUENCE [LARGE SCALE GENOMIC DNA]</scope>
    <source>
        <strain evidence="2 3">SY3-13</strain>
    </source>
</reference>
<dbReference type="SUPFAM" id="SSF54593">
    <property type="entry name" value="Glyoxalase/Bleomycin resistance protein/Dihydroxybiphenyl dioxygenase"/>
    <property type="match status" value="1"/>
</dbReference>
<dbReference type="Proteomes" id="UP000229498">
    <property type="component" value="Unassembled WGS sequence"/>
</dbReference>
<dbReference type="Pfam" id="PF13468">
    <property type="entry name" value="Glyoxalase_3"/>
    <property type="match status" value="1"/>
</dbReference>
<dbReference type="PROSITE" id="PS51819">
    <property type="entry name" value="VOC"/>
    <property type="match status" value="1"/>
</dbReference>
<gene>
    <name evidence="2" type="ORF">CVT23_14355</name>
</gene>
<organism evidence="2 3">
    <name type="scientific">Minwuia thermotolerans</name>
    <dbReference type="NCBI Taxonomy" id="2056226"/>
    <lineage>
        <taxon>Bacteria</taxon>
        <taxon>Pseudomonadati</taxon>
        <taxon>Pseudomonadota</taxon>
        <taxon>Alphaproteobacteria</taxon>
        <taxon>Minwuiales</taxon>
        <taxon>Minwuiaceae</taxon>
        <taxon>Minwuia</taxon>
    </lineage>
</organism>
<dbReference type="OrthoDB" id="9812467at2"/>
<dbReference type="RefSeq" id="WP_109794020.1">
    <property type="nucleotide sequence ID" value="NZ_PHIG01000037.1"/>
</dbReference>
<evidence type="ECO:0000313" key="3">
    <source>
        <dbReference type="Proteomes" id="UP000229498"/>
    </source>
</evidence>
<comment type="caution">
    <text evidence="2">The sequence shown here is derived from an EMBL/GenBank/DDBJ whole genome shotgun (WGS) entry which is preliminary data.</text>
</comment>
<dbReference type="InterPro" id="IPR025870">
    <property type="entry name" value="Glyoxalase-like_dom"/>
</dbReference>
<dbReference type="InterPro" id="IPR029068">
    <property type="entry name" value="Glyas_Bleomycin-R_OHBP_Dase"/>
</dbReference>
<dbReference type="AlphaFoldDB" id="A0A2M9G041"/>
<dbReference type="PANTHER" id="PTHR40265:SF1">
    <property type="entry name" value="GLYOXALASE-LIKE DOMAIN-CONTAINING PROTEIN"/>
    <property type="match status" value="1"/>
</dbReference>
<proteinExistence type="predicted"/>
<evidence type="ECO:0000259" key="1">
    <source>
        <dbReference type="PROSITE" id="PS51819"/>
    </source>
</evidence>
<accession>A0A2M9G041</accession>
<name>A0A2M9G041_9PROT</name>
<dbReference type="EMBL" id="PHIG01000037">
    <property type="protein sequence ID" value="PJK29091.1"/>
    <property type="molecule type" value="Genomic_DNA"/>
</dbReference>
<evidence type="ECO:0000313" key="2">
    <source>
        <dbReference type="EMBL" id="PJK29091.1"/>
    </source>
</evidence>
<sequence>MLHGITGIDHLVIAVEDLEGARETWGRLGFTLTPRGRHRDMATGNYCIMFPSDYVELMGIIDPDLPDRGLRERMARNGEGLDRVAFAVRDADETAGALKASGYDIRGPVDLRRPLELPEGEVEPRFRLILLPDGAAPVINGFICHHDTPEIVRRPEWLEHPNGVLSIASLVAVAENPAALAATWQKLLGPGCTVLTDDTLTVHTGDTAIIFVTPDHLSLMYPAVADDEFPPPPFMAAATFRVADTAATAKVLDDRGMPYRLDPGGSIQTEPADTNGLLVGFES</sequence>
<feature type="domain" description="VOC" evidence="1">
    <location>
        <begin position="7"/>
        <end position="142"/>
    </location>
</feature>
<protein>
    <recommendedName>
        <fullName evidence="1">VOC domain-containing protein</fullName>
    </recommendedName>
</protein>
<dbReference type="Gene3D" id="3.10.180.10">
    <property type="entry name" value="2,3-Dihydroxybiphenyl 1,2-Dioxygenase, domain 1"/>
    <property type="match status" value="1"/>
</dbReference>
<keyword evidence="3" id="KW-1185">Reference proteome</keyword>